<dbReference type="EMBL" id="BMGT01000002">
    <property type="protein sequence ID" value="GGG72790.1"/>
    <property type="molecule type" value="Genomic_DNA"/>
</dbReference>
<dbReference type="InterPro" id="IPR011990">
    <property type="entry name" value="TPR-like_helical_dom_sf"/>
</dbReference>
<dbReference type="InterPro" id="IPR013517">
    <property type="entry name" value="FG-GAP"/>
</dbReference>
<dbReference type="Proteomes" id="UP000647241">
    <property type="component" value="Unassembled WGS sequence"/>
</dbReference>
<comment type="caution">
    <text evidence="4">The sequence shown here is derived from an EMBL/GenBank/DDBJ whole genome shotgun (WGS) entry which is preliminary data.</text>
</comment>
<keyword evidence="5" id="KW-1185">Reference proteome</keyword>
<sequence>MAAILAAGVFFVAGCHSGGRLPSESSQTYADFVSSFYVGLAALQVGDDVRADSSLGQATKLVPGEPAAWANWGILALRQRSFDAAAARLDRARTLAPKDDRIYYLLGLLDSNRGDSTKAIADLHTAIKLNPANLRATYQLASEVERQGAATSESDFEDLIKQILVADPNNLAALVDLSRISAKRGDSATLHTAIDKIAAQSASWPADVRQQLAALQAAASGPDPKTAATRSIFLRNVLMQVPEFRQSLSAIKPQPGEEAEPFAHFLRLPSPTFKPAAADEGMTFVPQPLTKIPQDVWSWIGAVSLNGTGTPAVAVANAHQVRLSTGAAFAFPGGKSEVKPSPVGVLPVDFNYDFKTDLVLAGAGGLRFMRQDNPQTFADVTAQTKLPRAITEGSYTGAWAVDIEADGDLDIVVGAPSGLPLVLRNNGDGTFLAIHPFIGISGIRQFVWADLNGDGNPDATLIDGAGQLHVFLNERLGKFREESVPAEFSAVSAIAAADVNREGALGLLAVRQNGMIASLARSNDGHGWAVSEVTTVPNAADYLAGDVRLRVADLDNNGAFDLLLSPIASAHSPLIWLQGSDGKFQMMSKPSAAGLVFGAADLDGNGRLDLLELSPDGHAVEAVNQGTKQYHWQTIRPRAHQATGDQRINSFGIGGEIEIRSGLMVQRQEISGPELHFGLGEQKGVDVARIVWPNGSVRAEFALKADQEFVAEQRLKGSCPFLFAYNGKDMEFVKDSVPWGSAIGLRINSLGSARIEATEEWYKIGRDQLVPKDGFYDLRVTGELWETYYYDYLALMTVDHPAGTEIFADERFAVPPVKLAITAVATPQPIARAVDDNGEDVTAILRSLDGKYLDNFGRGQYQGVTRDHYVEIDLGDKAPTTGPLWLIAKGWLHPADSSLNVAMSQGQHEHPKPLSLEVPDGHGGWKVARPNLGFPAGRKKICLINLTNVFVPGTPRRVRLSTNLEIYWDSIEWAKGLPDTPLKIERLAPSMADLHYRGYSTIHQANASSPEIPDYNHLMSTTQIWRDLAGYYTRYGDVRPLLSGIDDRYVIMNAGDEMSLRFAAPAAPPKGWVRDYVIAGDGWIKDGDYNSTNSQTVLPYPYHAKREYDAPPGSLEDDWEYRHHKEDWQVYQTRYVTPRIFEEALRSEAGK</sequence>
<gene>
    <name evidence="4" type="ORF">GCM10011585_14080</name>
</gene>
<dbReference type="SUPFAM" id="SSF69318">
    <property type="entry name" value="Integrin alpha N-terminal domain"/>
    <property type="match status" value="1"/>
</dbReference>
<dbReference type="PROSITE" id="PS50005">
    <property type="entry name" value="TPR"/>
    <property type="match status" value="1"/>
</dbReference>
<dbReference type="SMART" id="SM00028">
    <property type="entry name" value="TPR"/>
    <property type="match status" value="2"/>
</dbReference>
<dbReference type="AlphaFoldDB" id="A0A917M1C2"/>
<evidence type="ECO:0000313" key="4">
    <source>
        <dbReference type="EMBL" id="GGG72790.1"/>
    </source>
</evidence>
<protein>
    <recommendedName>
        <fullName evidence="3">ASPIC/UnbV domain-containing protein</fullName>
    </recommendedName>
</protein>
<reference evidence="4" key="1">
    <citation type="journal article" date="2014" name="Int. J. Syst. Evol. Microbiol.">
        <title>Complete genome sequence of Corynebacterium casei LMG S-19264T (=DSM 44701T), isolated from a smear-ripened cheese.</title>
        <authorList>
            <consortium name="US DOE Joint Genome Institute (JGI-PGF)"/>
            <person name="Walter F."/>
            <person name="Albersmeier A."/>
            <person name="Kalinowski J."/>
            <person name="Ruckert C."/>
        </authorList>
    </citation>
    <scope>NUCLEOTIDE SEQUENCE</scope>
    <source>
        <strain evidence="4">CGMCC 1.12997</strain>
    </source>
</reference>
<evidence type="ECO:0000256" key="1">
    <source>
        <dbReference type="ARBA" id="ARBA00022729"/>
    </source>
</evidence>
<evidence type="ECO:0000256" key="2">
    <source>
        <dbReference type="PROSITE-ProRule" id="PRU00339"/>
    </source>
</evidence>
<proteinExistence type="predicted"/>
<dbReference type="Pfam" id="PF13517">
    <property type="entry name" value="FG-GAP_3"/>
    <property type="match status" value="1"/>
</dbReference>
<organism evidence="4 5">
    <name type="scientific">Edaphobacter dinghuensis</name>
    <dbReference type="NCBI Taxonomy" id="1560005"/>
    <lineage>
        <taxon>Bacteria</taxon>
        <taxon>Pseudomonadati</taxon>
        <taxon>Acidobacteriota</taxon>
        <taxon>Terriglobia</taxon>
        <taxon>Terriglobales</taxon>
        <taxon>Acidobacteriaceae</taxon>
        <taxon>Edaphobacter</taxon>
    </lineage>
</organism>
<dbReference type="SUPFAM" id="SSF48452">
    <property type="entry name" value="TPR-like"/>
    <property type="match status" value="1"/>
</dbReference>
<reference evidence="4" key="2">
    <citation type="submission" date="2020-09" db="EMBL/GenBank/DDBJ databases">
        <authorList>
            <person name="Sun Q."/>
            <person name="Zhou Y."/>
        </authorList>
    </citation>
    <scope>NUCLEOTIDE SEQUENCE</scope>
    <source>
        <strain evidence="4">CGMCC 1.12997</strain>
    </source>
</reference>
<dbReference type="InterPro" id="IPR019734">
    <property type="entry name" value="TPR_rpt"/>
</dbReference>
<dbReference type="Pfam" id="PF07593">
    <property type="entry name" value="UnbV_ASPIC"/>
    <property type="match status" value="1"/>
</dbReference>
<keyword evidence="2" id="KW-0802">TPR repeat</keyword>
<evidence type="ECO:0000259" key="3">
    <source>
        <dbReference type="Pfam" id="PF07593"/>
    </source>
</evidence>
<name>A0A917M1C2_9BACT</name>
<dbReference type="Gene3D" id="1.25.40.10">
    <property type="entry name" value="Tetratricopeptide repeat domain"/>
    <property type="match status" value="1"/>
</dbReference>
<dbReference type="InterPro" id="IPR028994">
    <property type="entry name" value="Integrin_alpha_N"/>
</dbReference>
<keyword evidence="1" id="KW-0732">Signal</keyword>
<feature type="domain" description="ASPIC/UnbV" evidence="3">
    <location>
        <begin position="672"/>
        <end position="708"/>
    </location>
</feature>
<feature type="repeat" description="TPR" evidence="2">
    <location>
        <begin position="100"/>
        <end position="133"/>
    </location>
</feature>
<dbReference type="PANTHER" id="PTHR44103:SF1">
    <property type="entry name" value="PROPROTEIN CONVERTASE P"/>
    <property type="match status" value="1"/>
</dbReference>
<evidence type="ECO:0000313" key="5">
    <source>
        <dbReference type="Proteomes" id="UP000647241"/>
    </source>
</evidence>
<dbReference type="InterPro" id="IPR011519">
    <property type="entry name" value="UnbV_ASPIC"/>
</dbReference>
<accession>A0A917M1C2</accession>
<dbReference type="PANTHER" id="PTHR44103">
    <property type="entry name" value="PROPROTEIN CONVERTASE P"/>
    <property type="match status" value="1"/>
</dbReference>